<evidence type="ECO:0000256" key="1">
    <source>
        <dbReference type="ARBA" id="ARBA00022801"/>
    </source>
</evidence>
<dbReference type="AlphaFoldDB" id="A0A2P8GHT4"/>
<evidence type="ECO:0000313" key="5">
    <source>
        <dbReference type="Proteomes" id="UP000240978"/>
    </source>
</evidence>
<dbReference type="SUPFAM" id="SSF82171">
    <property type="entry name" value="DPP6 N-terminal domain-like"/>
    <property type="match status" value="1"/>
</dbReference>
<evidence type="ECO:0000256" key="2">
    <source>
        <dbReference type="SAM" id="SignalP"/>
    </source>
</evidence>
<dbReference type="PANTHER" id="PTHR42776">
    <property type="entry name" value="SERINE PEPTIDASE S9 FAMILY MEMBER"/>
    <property type="match status" value="1"/>
</dbReference>
<dbReference type="EMBL" id="PYGK01000003">
    <property type="protein sequence ID" value="PSL33536.1"/>
    <property type="molecule type" value="Genomic_DNA"/>
</dbReference>
<protein>
    <submittedName>
        <fullName evidence="4">Dipeptidyl aminopeptidase/acylaminoacyl peptidase</fullName>
    </submittedName>
</protein>
<evidence type="ECO:0000313" key="4">
    <source>
        <dbReference type="EMBL" id="PSL33536.1"/>
    </source>
</evidence>
<keyword evidence="1" id="KW-0378">Hydrolase</keyword>
<keyword evidence="4" id="KW-0031">Aminopeptidase</keyword>
<dbReference type="GO" id="GO:0004177">
    <property type="term" value="F:aminopeptidase activity"/>
    <property type="evidence" value="ECO:0007669"/>
    <property type="project" value="UniProtKB-KW"/>
</dbReference>
<name>A0A2P8GHT4_9BACT</name>
<feature type="domain" description="Peptidase S9 prolyl oligopeptidase catalytic" evidence="3">
    <location>
        <begin position="652"/>
        <end position="829"/>
    </location>
</feature>
<dbReference type="GO" id="GO:0006508">
    <property type="term" value="P:proteolysis"/>
    <property type="evidence" value="ECO:0007669"/>
    <property type="project" value="InterPro"/>
</dbReference>
<keyword evidence="4" id="KW-0645">Protease</keyword>
<dbReference type="SUPFAM" id="SSF53474">
    <property type="entry name" value="alpha/beta-Hydrolases"/>
    <property type="match status" value="1"/>
</dbReference>
<proteinExistence type="predicted"/>
<gene>
    <name evidence="4" type="ORF">CLV42_103519</name>
</gene>
<dbReference type="InterPro" id="IPR029058">
    <property type="entry name" value="AB_hydrolase_fold"/>
</dbReference>
<feature type="signal peptide" evidence="2">
    <location>
        <begin position="1"/>
        <end position="18"/>
    </location>
</feature>
<organism evidence="4 5">
    <name type="scientific">Chitinophaga ginsengisoli</name>
    <dbReference type="NCBI Taxonomy" id="363837"/>
    <lineage>
        <taxon>Bacteria</taxon>
        <taxon>Pseudomonadati</taxon>
        <taxon>Bacteroidota</taxon>
        <taxon>Chitinophagia</taxon>
        <taxon>Chitinophagales</taxon>
        <taxon>Chitinophagaceae</taxon>
        <taxon>Chitinophaga</taxon>
    </lineage>
</organism>
<accession>A0A2P8GHT4</accession>
<dbReference type="OrthoDB" id="9812921at2"/>
<dbReference type="InterPro" id="IPR001375">
    <property type="entry name" value="Peptidase_S9_cat"/>
</dbReference>
<dbReference type="Gene3D" id="3.40.50.1820">
    <property type="entry name" value="alpha/beta hydrolase"/>
    <property type="match status" value="1"/>
</dbReference>
<keyword evidence="2" id="KW-0732">Signal</keyword>
<reference evidence="4 5" key="1">
    <citation type="submission" date="2018-03" db="EMBL/GenBank/DDBJ databases">
        <title>Genomic Encyclopedia of Archaeal and Bacterial Type Strains, Phase II (KMG-II): from individual species to whole genera.</title>
        <authorList>
            <person name="Goeker M."/>
        </authorList>
    </citation>
    <scope>NUCLEOTIDE SEQUENCE [LARGE SCALE GENOMIC DNA]</scope>
    <source>
        <strain evidence="4 5">DSM 18107</strain>
    </source>
</reference>
<dbReference type="PANTHER" id="PTHR42776:SF27">
    <property type="entry name" value="DIPEPTIDYL PEPTIDASE FAMILY MEMBER 6"/>
    <property type="match status" value="1"/>
</dbReference>
<dbReference type="RefSeq" id="WP_106601834.1">
    <property type="nucleotide sequence ID" value="NZ_PYGK01000003.1"/>
</dbReference>
<dbReference type="Pfam" id="PF00326">
    <property type="entry name" value="Peptidase_S9"/>
    <property type="match status" value="1"/>
</dbReference>
<dbReference type="Proteomes" id="UP000240978">
    <property type="component" value="Unassembled WGS sequence"/>
</dbReference>
<comment type="caution">
    <text evidence="4">The sequence shown here is derived from an EMBL/GenBank/DDBJ whole genome shotgun (WGS) entry which is preliminary data.</text>
</comment>
<evidence type="ECO:0000259" key="3">
    <source>
        <dbReference type="Pfam" id="PF00326"/>
    </source>
</evidence>
<keyword evidence="5" id="KW-1185">Reference proteome</keyword>
<feature type="chain" id="PRO_5015112160" evidence="2">
    <location>
        <begin position="19"/>
        <end position="838"/>
    </location>
</feature>
<dbReference type="GO" id="GO:0004252">
    <property type="term" value="F:serine-type endopeptidase activity"/>
    <property type="evidence" value="ECO:0007669"/>
    <property type="project" value="TreeGrafter"/>
</dbReference>
<sequence length="838" mass="94465">MKYTITILLCLYISLVNAQKPPINNFTYKSWEMLVNYQISDNGKYVWYTYGSELTGSTLVVRAVHGSYSKLFTGVWDAVFVTDNQHLVFNSPKGLGVLTLGTSTVNYIPRINNYTVAGNGKWLAVKQADTLLLKNLHTTEEHYYAPVTTYLFNKAGNVLVYYTKDSLMWMEPATGQSKLIAIGDHIDNITFNHADTAIAFTDSSYIYYFGKGMDSAKQIQLLGLKPGTTLSPMPLKFSPDDKLIFLKVARERTPSPKDTGQITDKLSVWDYRDVRLHSQVAPDPYSPFTALVPVSGGVVIQLENTDTTLSGLPGNQYALVSNVVNEEDAFWDAKQVRNYDLVSLTNGTRKHIVSSSQASIGVALSPAERYVSWFDPATQHFFIYEINTGVTRNISADVPTMLTNTHICRDEVWPYGAAGWLSDDQRLLIYDEFDIWQLDPRAGTPPLNITDHYGQRYKTMLRVVYPQQLPTLRENDPLLVTCLDSNKYNGFMHVKAGVNHSPQPVNMEPAVYHFPALVVFEPPVPLKAKKADVYILQRQTATQAPNLVTTTDFKTFRPLSDLQPQQAYNWLTTELVHWQIPGGSIGTGILYKPEDFDSTRQYPIIFHYYERRSNELYLFPKVRLSNGPLTIAWYVSNGYLVFVPDIYRPTGQNGPAILNTVVSAAQYLSTRPYVNTKRMGLQGHSFGGYETNYLIAHTHLFAAAQSSAAPSELFGLHGGLGFGGRSYHYISELGQLNQGVAPWENPDLYVQTSPILFAREISTPLLMMHNKEDGAVPFSQSVALFTALRRLKKPVWLLEYQGEGHVLFDPGCQLDFSIKQEEFFDYYLRNKPAPAWMR</sequence>